<keyword evidence="1" id="KW-0805">Transcription regulation</keyword>
<dbReference type="KEGG" id="taj:C1A40_02150"/>
<dbReference type="SUPFAM" id="SSF47413">
    <property type="entry name" value="lambda repressor-like DNA-binding domains"/>
    <property type="match status" value="1"/>
</dbReference>
<sequence length="350" mass="39509">MKKKTTIYDIAKKLDITAATVSRALNDNPKISVATRKLVLETAREMNYEQNRLAKALKSGKSYNVGVVVPRINTNFFGSVIRGIEETLYPEGYHIIICQSHDDERIETSNINSLLNLQVDGILMSIPNIQRDNDDLYNSVLKENIPLIFFDRRKDINGVSSVTIDDFKGAYEATQHLIDQGYKRIAHISNDRRLQIFNNRYLGYKQAVIDNGLEFNENLVIEAFSKVEEGRRVAKTFLEMDNPPDGIFSASDFSALGAIKEIKDHGLRVPEDMGVIGFSNEPFTELMELSITSVDQSPIEMGKLAAEVFLEEVNNSKNIRSQKKVVLDPQLIIRQSSLREAIPIKNDQAI</sequence>
<dbReference type="OrthoDB" id="9768806at2"/>
<evidence type="ECO:0000256" key="1">
    <source>
        <dbReference type="ARBA" id="ARBA00023015"/>
    </source>
</evidence>
<dbReference type="SUPFAM" id="SSF53822">
    <property type="entry name" value="Periplasmic binding protein-like I"/>
    <property type="match status" value="1"/>
</dbReference>
<evidence type="ECO:0000313" key="5">
    <source>
        <dbReference type="EMBL" id="AUS04347.1"/>
    </source>
</evidence>
<dbReference type="InterPro" id="IPR010982">
    <property type="entry name" value="Lambda_DNA-bd_dom_sf"/>
</dbReference>
<dbReference type="CDD" id="cd01392">
    <property type="entry name" value="HTH_LacI"/>
    <property type="match status" value="1"/>
</dbReference>
<keyword evidence="2" id="KW-0238">DNA-binding</keyword>
<dbReference type="RefSeq" id="WP_102994457.1">
    <property type="nucleotide sequence ID" value="NZ_CP025938.1"/>
</dbReference>
<proteinExistence type="predicted"/>
<gene>
    <name evidence="5" type="ORF">C1A40_02150</name>
</gene>
<dbReference type="SMART" id="SM00354">
    <property type="entry name" value="HTH_LACI"/>
    <property type="match status" value="1"/>
</dbReference>
<dbReference type="PROSITE" id="PS50932">
    <property type="entry name" value="HTH_LACI_2"/>
    <property type="match status" value="1"/>
</dbReference>
<dbReference type="EMBL" id="CP025938">
    <property type="protein sequence ID" value="AUS04347.1"/>
    <property type="molecule type" value="Genomic_DNA"/>
</dbReference>
<dbReference type="InterPro" id="IPR046335">
    <property type="entry name" value="LacI/GalR-like_sensor"/>
</dbReference>
<evidence type="ECO:0000313" key="6">
    <source>
        <dbReference type="Proteomes" id="UP000236592"/>
    </source>
</evidence>
<evidence type="ECO:0000259" key="4">
    <source>
        <dbReference type="PROSITE" id="PS50932"/>
    </source>
</evidence>
<dbReference type="Gene3D" id="3.40.50.2300">
    <property type="match status" value="2"/>
</dbReference>
<dbReference type="GO" id="GO:0003700">
    <property type="term" value="F:DNA-binding transcription factor activity"/>
    <property type="evidence" value="ECO:0007669"/>
    <property type="project" value="TreeGrafter"/>
</dbReference>
<protein>
    <submittedName>
        <fullName evidence="5">LacI family transcriptional regulator</fullName>
    </submittedName>
</protein>
<dbReference type="Pfam" id="PF00356">
    <property type="entry name" value="LacI"/>
    <property type="match status" value="1"/>
</dbReference>
<dbReference type="Gene3D" id="1.10.260.40">
    <property type="entry name" value="lambda repressor-like DNA-binding domains"/>
    <property type="match status" value="1"/>
</dbReference>
<dbReference type="Proteomes" id="UP000236592">
    <property type="component" value="Chromosome"/>
</dbReference>
<feature type="domain" description="HTH lacI-type" evidence="4">
    <location>
        <begin position="5"/>
        <end position="59"/>
    </location>
</feature>
<dbReference type="AlphaFoldDB" id="A0A2I7SEN1"/>
<dbReference type="InterPro" id="IPR028082">
    <property type="entry name" value="Peripla_BP_I"/>
</dbReference>
<dbReference type="InterPro" id="IPR000843">
    <property type="entry name" value="HTH_LacI"/>
</dbReference>
<organism evidence="5 6">
    <name type="scientific">Pseudotamlana carrageenivorans</name>
    <dbReference type="NCBI Taxonomy" id="2069432"/>
    <lineage>
        <taxon>Bacteria</taxon>
        <taxon>Pseudomonadati</taxon>
        <taxon>Bacteroidota</taxon>
        <taxon>Flavobacteriia</taxon>
        <taxon>Flavobacteriales</taxon>
        <taxon>Flavobacteriaceae</taxon>
        <taxon>Pseudotamlana</taxon>
    </lineage>
</organism>
<dbReference type="PANTHER" id="PTHR30146:SF109">
    <property type="entry name" value="HTH-TYPE TRANSCRIPTIONAL REGULATOR GALS"/>
    <property type="match status" value="1"/>
</dbReference>
<name>A0A2I7SEN1_9FLAO</name>
<dbReference type="CDD" id="cd06267">
    <property type="entry name" value="PBP1_LacI_sugar_binding-like"/>
    <property type="match status" value="1"/>
</dbReference>
<accession>A0A2I7SEN1</accession>
<dbReference type="GO" id="GO:0000976">
    <property type="term" value="F:transcription cis-regulatory region binding"/>
    <property type="evidence" value="ECO:0007669"/>
    <property type="project" value="TreeGrafter"/>
</dbReference>
<keyword evidence="6" id="KW-1185">Reference proteome</keyword>
<evidence type="ECO:0000256" key="3">
    <source>
        <dbReference type="ARBA" id="ARBA00023163"/>
    </source>
</evidence>
<evidence type="ECO:0000256" key="2">
    <source>
        <dbReference type="ARBA" id="ARBA00023125"/>
    </source>
</evidence>
<reference evidence="6" key="1">
    <citation type="submission" date="2018-01" db="EMBL/GenBank/DDBJ databases">
        <title>Complete genome of Tamlana sp. UJ94.</title>
        <authorList>
            <person name="Jung J."/>
            <person name="Chung D."/>
            <person name="Bae S.S."/>
            <person name="Baek K."/>
        </authorList>
    </citation>
    <scope>NUCLEOTIDE SEQUENCE [LARGE SCALE GENOMIC DNA]</scope>
    <source>
        <strain evidence="6">UJ94</strain>
    </source>
</reference>
<keyword evidence="3" id="KW-0804">Transcription</keyword>
<dbReference type="PANTHER" id="PTHR30146">
    <property type="entry name" value="LACI-RELATED TRANSCRIPTIONAL REPRESSOR"/>
    <property type="match status" value="1"/>
</dbReference>
<dbReference type="Pfam" id="PF13377">
    <property type="entry name" value="Peripla_BP_3"/>
    <property type="match status" value="1"/>
</dbReference>